<comment type="function">
    <text evidence="4">Constitutes one of the two catalytic subunit of the tRNA-splicing endonuclease complex, a complex responsible for identification and cleavage of the splice sites in pre-tRNA. It cleaves pre-tRNA at the 5'- and 3'-splice sites to release the intron. The products are an intron and two tRNA half-molecules bearing 2',3'-cyclic phosphate and 5'-OH termini. There are no conserved sequences at the splice sites, but the intron is invariably located at the same site in the gene, placing the splice sites an invariant distance from the constant structural features of the tRNA body.</text>
</comment>
<dbReference type="SUPFAM" id="SSF53032">
    <property type="entry name" value="tRNA-intron endonuclease catalytic domain-like"/>
    <property type="match status" value="1"/>
</dbReference>
<dbReference type="NCBIfam" id="TIGR00324">
    <property type="entry name" value="endA"/>
    <property type="match status" value="1"/>
</dbReference>
<dbReference type="InterPro" id="IPR006676">
    <property type="entry name" value="tRNA_splic"/>
</dbReference>
<dbReference type="EC" id="4.6.1.16" evidence="4"/>
<dbReference type="Pfam" id="PF02778">
    <property type="entry name" value="tRNA_int_endo_N"/>
    <property type="match status" value="1"/>
</dbReference>
<keyword evidence="8" id="KW-0255">Endonuclease</keyword>
<dbReference type="InterPro" id="IPR006677">
    <property type="entry name" value="tRNA_intron_Endonuc_cat-like"/>
</dbReference>
<evidence type="ECO:0000256" key="2">
    <source>
        <dbReference type="ARBA" id="ARBA00022694"/>
    </source>
</evidence>
<dbReference type="InterPro" id="IPR006678">
    <property type="entry name" value="tRNA_intron_Endonuc_N"/>
</dbReference>
<feature type="active site" evidence="5">
    <location>
        <position position="205"/>
    </location>
</feature>
<sequence>MELQEPRKKKNSKFKKYIPLCNLEKKISSYFNGFSIIIENIDGMKTIYERGFFGKANLSRSCPIIRQNEIIRKRQYLRRCKWESKDCKNIKKVIVVPDSDTDDDNYFVNLKPEYQIDRSPMKEKLCLSLVEAYYLSNYIKCLNVYCEDTLLSQSDMWQKFSETDTCFVSNYAIYKHFRRKGWVVKPGIKFGGDYILYKAGPPYYHASYVVIIDIVNEDLSRKKEMQRRSMDTVNIIGLNRLCETAGKELLICQLIWPSELIYISDQDLSKISINEILVRRWTETQDNQG</sequence>
<evidence type="ECO:0000256" key="4">
    <source>
        <dbReference type="PIRNR" id="PIRNR011789"/>
    </source>
</evidence>
<dbReference type="CDD" id="cd22363">
    <property type="entry name" value="tRNA-intron_lyase_C"/>
    <property type="match status" value="1"/>
</dbReference>
<reference evidence="8 9" key="1">
    <citation type="journal article" date="2024" name="BMC Genomics">
        <title>De novo assembly and annotation of Popillia japonica's genome with initial clues to its potential as an invasive pest.</title>
        <authorList>
            <person name="Cucini C."/>
            <person name="Boschi S."/>
            <person name="Funari R."/>
            <person name="Cardaioli E."/>
            <person name="Iannotti N."/>
            <person name="Marturano G."/>
            <person name="Paoli F."/>
            <person name="Bruttini M."/>
            <person name="Carapelli A."/>
            <person name="Frati F."/>
            <person name="Nardi F."/>
        </authorList>
    </citation>
    <scope>NUCLEOTIDE SEQUENCE [LARGE SCALE GENOMIC DNA]</scope>
    <source>
        <strain evidence="8">DMR45628</strain>
    </source>
</reference>
<gene>
    <name evidence="8" type="ORF">QE152_g8206</name>
</gene>
<proteinExistence type="inferred from homology"/>
<accession>A0AAW1MCN1</accession>
<evidence type="ECO:0000313" key="9">
    <source>
        <dbReference type="Proteomes" id="UP001458880"/>
    </source>
</evidence>
<evidence type="ECO:0000256" key="3">
    <source>
        <dbReference type="ARBA" id="ARBA00023239"/>
    </source>
</evidence>
<evidence type="ECO:0000259" key="6">
    <source>
        <dbReference type="Pfam" id="PF01974"/>
    </source>
</evidence>
<feature type="domain" description="tRNA intron endonuclease catalytic" evidence="6">
    <location>
        <begin position="167"/>
        <end position="231"/>
    </location>
</feature>
<keyword evidence="9" id="KW-1185">Reference proteome</keyword>
<dbReference type="InterPro" id="IPR036167">
    <property type="entry name" value="tRNA_intron_Endo_cat-like_sf"/>
</dbReference>
<dbReference type="AlphaFoldDB" id="A0AAW1MCN1"/>
<evidence type="ECO:0000256" key="1">
    <source>
        <dbReference type="ARBA" id="ARBA00008078"/>
    </source>
</evidence>
<evidence type="ECO:0000259" key="7">
    <source>
        <dbReference type="Pfam" id="PF02778"/>
    </source>
</evidence>
<dbReference type="PIRSF" id="PIRSF011789">
    <property type="entry name" value="tRNA_splic_SEN2"/>
    <property type="match status" value="1"/>
</dbReference>
<keyword evidence="3 4" id="KW-0456">Lyase</keyword>
<feature type="domain" description="tRNA intron endonuclease N-terminal" evidence="7">
    <location>
        <begin position="29"/>
        <end position="157"/>
    </location>
</feature>
<keyword evidence="8" id="KW-0378">Hydrolase</keyword>
<comment type="similarity">
    <text evidence="1 4">Belongs to the tRNA-intron endonuclease family.</text>
</comment>
<name>A0AAW1MCN1_POPJA</name>
<dbReference type="EMBL" id="JASPKY010000064">
    <property type="protein sequence ID" value="KAK9743999.1"/>
    <property type="molecule type" value="Genomic_DNA"/>
</dbReference>
<dbReference type="GO" id="GO:0000213">
    <property type="term" value="F:tRNA-intron lyase activity"/>
    <property type="evidence" value="ECO:0007669"/>
    <property type="project" value="UniProtKB-UniRule"/>
</dbReference>
<dbReference type="GO" id="GO:0000214">
    <property type="term" value="C:tRNA-intron endonuclease complex"/>
    <property type="evidence" value="ECO:0007669"/>
    <property type="project" value="UniProtKB-UniRule"/>
</dbReference>
<dbReference type="GO" id="GO:0003676">
    <property type="term" value="F:nucleic acid binding"/>
    <property type="evidence" value="ECO:0007669"/>
    <property type="project" value="InterPro"/>
</dbReference>
<comment type="caution">
    <text evidence="8">The sequence shown here is derived from an EMBL/GenBank/DDBJ whole genome shotgun (WGS) entry which is preliminary data.</text>
</comment>
<dbReference type="PANTHER" id="PTHR21227:SF0">
    <property type="entry name" value="TRNA-SPLICING ENDONUCLEASE SUBUNIT SEN2"/>
    <property type="match status" value="1"/>
</dbReference>
<dbReference type="InterPro" id="IPR011856">
    <property type="entry name" value="tRNA_endonuc-like_dom_sf"/>
</dbReference>
<evidence type="ECO:0000256" key="5">
    <source>
        <dbReference type="PIRSR" id="PIRSR011789-1"/>
    </source>
</evidence>
<dbReference type="GO" id="GO:0005737">
    <property type="term" value="C:cytoplasm"/>
    <property type="evidence" value="ECO:0007669"/>
    <property type="project" value="TreeGrafter"/>
</dbReference>
<feature type="active site" evidence="5">
    <location>
        <position position="197"/>
    </location>
</feature>
<evidence type="ECO:0000313" key="8">
    <source>
        <dbReference type="EMBL" id="KAK9743999.1"/>
    </source>
</evidence>
<dbReference type="InterPro" id="IPR016589">
    <property type="entry name" value="tRNA_splic_SEN2"/>
</dbReference>
<dbReference type="GO" id="GO:0000379">
    <property type="term" value="P:tRNA-type intron splice site recognition and cleavage"/>
    <property type="evidence" value="ECO:0007669"/>
    <property type="project" value="TreeGrafter"/>
</dbReference>
<protein>
    <recommendedName>
        <fullName evidence="4">tRNA-splicing endonuclease subunit Sen2</fullName>
        <ecNumber evidence="4">4.6.1.16</ecNumber>
    </recommendedName>
</protein>
<dbReference type="PANTHER" id="PTHR21227">
    <property type="entry name" value="TRNA-SPLICING ENDONUCLEASE SUBUNIT SEN2"/>
    <property type="match status" value="1"/>
</dbReference>
<feature type="active site" evidence="5">
    <location>
        <position position="247"/>
    </location>
</feature>
<dbReference type="Gene3D" id="3.40.1350.10">
    <property type="match status" value="1"/>
</dbReference>
<keyword evidence="8" id="KW-0540">Nuclease</keyword>
<keyword evidence="2 4" id="KW-0819">tRNA processing</keyword>
<dbReference type="Pfam" id="PF01974">
    <property type="entry name" value="tRNA_int_endo"/>
    <property type="match status" value="1"/>
</dbReference>
<dbReference type="Proteomes" id="UP001458880">
    <property type="component" value="Unassembled WGS sequence"/>
</dbReference>
<organism evidence="8 9">
    <name type="scientific">Popillia japonica</name>
    <name type="common">Japanese beetle</name>
    <dbReference type="NCBI Taxonomy" id="7064"/>
    <lineage>
        <taxon>Eukaryota</taxon>
        <taxon>Metazoa</taxon>
        <taxon>Ecdysozoa</taxon>
        <taxon>Arthropoda</taxon>
        <taxon>Hexapoda</taxon>
        <taxon>Insecta</taxon>
        <taxon>Pterygota</taxon>
        <taxon>Neoptera</taxon>
        <taxon>Endopterygota</taxon>
        <taxon>Coleoptera</taxon>
        <taxon>Polyphaga</taxon>
        <taxon>Scarabaeiformia</taxon>
        <taxon>Scarabaeidae</taxon>
        <taxon>Rutelinae</taxon>
        <taxon>Popillia</taxon>
    </lineage>
</organism>